<name>A0A0R3X436_HYDTA</name>
<dbReference type="Proteomes" id="UP000274429">
    <property type="component" value="Unassembled WGS sequence"/>
</dbReference>
<dbReference type="AlphaFoldDB" id="A0A0R3X436"/>
<keyword evidence="5" id="KW-1185">Reference proteome</keyword>
<dbReference type="Pfam" id="PF05301">
    <property type="entry name" value="Acetyltransf_16"/>
    <property type="match status" value="1"/>
</dbReference>
<sequence>SAKIPIGFIKVGKKKLFLFNAYGECFEVEPVCVLDFFVSAVYQRQGYGKELFEWMLREEGLVATDLPIDSPSPKMLSFMKKHYNQDHPIRQSNNFVVFPDFFLHASLFEVPRHRSSRGSLPSSLSVSLHSSRISNPPAQTVEAKYPPFSSSPIQTQCRTSLPPCATPGFESQIESTKTENVFRTPNIQKALNTPSVQTPIPQLRSRDESGFLRDGPALRYSKRIIATNPTMLFRGSTPVSSSEINTLRRLNERQTGYEHKRTAWANNRHTRLW</sequence>
<dbReference type="PROSITE" id="PS51730">
    <property type="entry name" value="GNAT_ATAT"/>
    <property type="match status" value="1"/>
</dbReference>
<evidence type="ECO:0000256" key="2">
    <source>
        <dbReference type="ARBA" id="ARBA00023315"/>
    </source>
</evidence>
<reference evidence="4 5" key="2">
    <citation type="submission" date="2018-11" db="EMBL/GenBank/DDBJ databases">
        <authorList>
            <consortium name="Pathogen Informatics"/>
        </authorList>
    </citation>
    <scope>NUCLEOTIDE SEQUENCE [LARGE SCALE GENOMIC DNA]</scope>
</reference>
<evidence type="ECO:0000313" key="6">
    <source>
        <dbReference type="WBParaSite" id="TTAC_0000815101-mRNA-1"/>
    </source>
</evidence>
<dbReference type="InterPro" id="IPR038746">
    <property type="entry name" value="Atat"/>
</dbReference>
<dbReference type="InterPro" id="IPR016181">
    <property type="entry name" value="Acyl_CoA_acyltransferase"/>
</dbReference>
<dbReference type="SUPFAM" id="SSF55729">
    <property type="entry name" value="Acyl-CoA N-acyltransferases (Nat)"/>
    <property type="match status" value="1"/>
</dbReference>
<evidence type="ECO:0000259" key="3">
    <source>
        <dbReference type="PROSITE" id="PS51730"/>
    </source>
</evidence>
<organism evidence="6">
    <name type="scientific">Hydatigena taeniaeformis</name>
    <name type="common">Feline tapeworm</name>
    <name type="synonym">Taenia taeniaeformis</name>
    <dbReference type="NCBI Taxonomy" id="6205"/>
    <lineage>
        <taxon>Eukaryota</taxon>
        <taxon>Metazoa</taxon>
        <taxon>Spiralia</taxon>
        <taxon>Lophotrochozoa</taxon>
        <taxon>Platyhelminthes</taxon>
        <taxon>Cestoda</taxon>
        <taxon>Eucestoda</taxon>
        <taxon>Cyclophyllidea</taxon>
        <taxon>Taeniidae</taxon>
        <taxon>Hydatigera</taxon>
    </lineage>
</organism>
<dbReference type="EMBL" id="UYWX01020453">
    <property type="protein sequence ID" value="VDM32639.1"/>
    <property type="molecule type" value="Genomic_DNA"/>
</dbReference>
<keyword evidence="2" id="KW-0012">Acyltransferase</keyword>
<evidence type="ECO:0000256" key="1">
    <source>
        <dbReference type="ARBA" id="ARBA00022679"/>
    </source>
</evidence>
<accession>A0A0R3X436</accession>
<dbReference type="CDD" id="cd04301">
    <property type="entry name" value="NAT_SF"/>
    <property type="match status" value="1"/>
</dbReference>
<dbReference type="GO" id="GO:0019799">
    <property type="term" value="F:tubulin N-acetyltransferase activity"/>
    <property type="evidence" value="ECO:0007669"/>
    <property type="project" value="InterPro"/>
</dbReference>
<proteinExistence type="predicted"/>
<dbReference type="STRING" id="6205.A0A0R3X436"/>
<evidence type="ECO:0000313" key="4">
    <source>
        <dbReference type="EMBL" id="VDM32639.1"/>
    </source>
</evidence>
<keyword evidence="1" id="KW-0808">Transferase</keyword>
<dbReference type="PANTHER" id="PTHR12327:SF0">
    <property type="entry name" value="ALPHA-TUBULIN N-ACETYLTRANSFERASE 1"/>
    <property type="match status" value="1"/>
</dbReference>
<dbReference type="PANTHER" id="PTHR12327">
    <property type="entry name" value="ALPHA-TUBULIN N-ACETYLTRANSFERASE 1"/>
    <property type="match status" value="1"/>
</dbReference>
<feature type="domain" description="N-acetyltransferase" evidence="3">
    <location>
        <begin position="1"/>
        <end position="102"/>
    </location>
</feature>
<gene>
    <name evidence="4" type="ORF">TTAC_LOCUS8136</name>
</gene>
<reference evidence="6" key="1">
    <citation type="submission" date="2017-02" db="UniProtKB">
        <authorList>
            <consortium name="WormBaseParasite"/>
        </authorList>
    </citation>
    <scope>IDENTIFICATION</scope>
</reference>
<dbReference type="OrthoDB" id="447510at2759"/>
<dbReference type="InterPro" id="IPR007965">
    <property type="entry name" value="GNAT_ATAT"/>
</dbReference>
<evidence type="ECO:0000313" key="5">
    <source>
        <dbReference type="Proteomes" id="UP000274429"/>
    </source>
</evidence>
<dbReference type="WBParaSite" id="TTAC_0000815101-mRNA-1">
    <property type="protein sequence ID" value="TTAC_0000815101-mRNA-1"/>
    <property type="gene ID" value="TTAC_0000815101"/>
</dbReference>
<dbReference type="Gene3D" id="3.40.630.30">
    <property type="match status" value="1"/>
</dbReference>
<protein>
    <submittedName>
        <fullName evidence="6">N-acetyltransferase domain-containing protein</fullName>
    </submittedName>
</protein>
<dbReference type="GO" id="GO:0005874">
    <property type="term" value="C:microtubule"/>
    <property type="evidence" value="ECO:0007669"/>
    <property type="project" value="InterPro"/>
</dbReference>